<dbReference type="Pfam" id="PF03131">
    <property type="entry name" value="bZIP_Maf"/>
    <property type="match status" value="1"/>
</dbReference>
<keyword evidence="9" id="KW-1185">Reference proteome</keyword>
<dbReference type="RefSeq" id="XP_018327813.1">
    <property type="nucleotide sequence ID" value="XM_018472311.2"/>
</dbReference>
<dbReference type="InterPro" id="IPR004826">
    <property type="entry name" value="bZIP_Maf"/>
</dbReference>
<proteinExistence type="inferred from homology"/>
<evidence type="ECO:0000256" key="1">
    <source>
        <dbReference type="ARBA" id="ARBA00007619"/>
    </source>
</evidence>
<dbReference type="PROSITE" id="PS00036">
    <property type="entry name" value="BZIP_BASIC"/>
    <property type="match status" value="1"/>
</dbReference>
<comment type="similarity">
    <text evidence="1">Belongs to the bZIP family. Fos subfamily.</text>
</comment>
<dbReference type="PROSITE" id="PS50217">
    <property type="entry name" value="BZIP"/>
    <property type="match status" value="1"/>
</dbReference>
<evidence type="ECO:0000259" key="8">
    <source>
        <dbReference type="PROSITE" id="PS50217"/>
    </source>
</evidence>
<comment type="subunit">
    <text evidence="6">Homodimer. Heterodimer with Jra. The kay-Jra heterodimer binds more stably to the AP-1 site than either of the two proteins alone.</text>
</comment>
<evidence type="ECO:0000256" key="4">
    <source>
        <dbReference type="ARBA" id="ARBA00023159"/>
    </source>
</evidence>
<dbReference type="KEGG" id="apln:108738749"/>
<feature type="compositionally biased region" description="Pro residues" evidence="7">
    <location>
        <begin position="439"/>
        <end position="453"/>
    </location>
</feature>
<dbReference type="STRING" id="224129.A0A1W4X600"/>
<dbReference type="AlphaFoldDB" id="A0A1W4X600"/>
<dbReference type="InParanoid" id="A0A1W4X600"/>
<evidence type="ECO:0000313" key="10">
    <source>
        <dbReference type="RefSeq" id="XP_018327813.1"/>
    </source>
</evidence>
<dbReference type="CTD" id="3772082"/>
<dbReference type="GO" id="GO:0000981">
    <property type="term" value="F:DNA-binding transcription factor activity, RNA polymerase II-specific"/>
    <property type="evidence" value="ECO:0007669"/>
    <property type="project" value="TreeGrafter"/>
</dbReference>
<dbReference type="SUPFAM" id="SSF57959">
    <property type="entry name" value="Leucine zipper domain"/>
    <property type="match status" value="1"/>
</dbReference>
<dbReference type="GO" id="GO:0005634">
    <property type="term" value="C:nucleus"/>
    <property type="evidence" value="ECO:0007669"/>
    <property type="project" value="UniProtKB-ARBA"/>
</dbReference>
<dbReference type="SMART" id="SM00338">
    <property type="entry name" value="BRLZ"/>
    <property type="match status" value="1"/>
</dbReference>
<dbReference type="Proteomes" id="UP000192223">
    <property type="component" value="Unplaced"/>
</dbReference>
<name>A0A1W4X600_AGRPL</name>
<dbReference type="PANTHER" id="PTHR23351">
    <property type="entry name" value="FOS TRANSCRIPTION FACTOR-RELATED"/>
    <property type="match status" value="1"/>
</dbReference>
<dbReference type="GO" id="GO:0000978">
    <property type="term" value="F:RNA polymerase II cis-regulatory region sequence-specific DNA binding"/>
    <property type="evidence" value="ECO:0007669"/>
    <property type="project" value="TreeGrafter"/>
</dbReference>
<accession>A0A1W4X600</accession>
<dbReference type="GeneID" id="108738749"/>
<feature type="region of interest" description="Disordered" evidence="7">
    <location>
        <begin position="304"/>
        <end position="368"/>
    </location>
</feature>
<dbReference type="PRINTS" id="PR00042">
    <property type="entry name" value="LEUZIPPRFOS"/>
</dbReference>
<evidence type="ECO:0000256" key="7">
    <source>
        <dbReference type="SAM" id="MobiDB-lite"/>
    </source>
</evidence>
<dbReference type="Gene3D" id="1.20.5.170">
    <property type="match status" value="1"/>
</dbReference>
<feature type="compositionally biased region" description="Polar residues" evidence="7">
    <location>
        <begin position="330"/>
        <end position="343"/>
    </location>
</feature>
<organism evidence="9 10">
    <name type="scientific">Agrilus planipennis</name>
    <name type="common">Emerald ash borer</name>
    <name type="synonym">Agrilus marcopoli</name>
    <dbReference type="NCBI Taxonomy" id="224129"/>
    <lineage>
        <taxon>Eukaryota</taxon>
        <taxon>Metazoa</taxon>
        <taxon>Ecdysozoa</taxon>
        <taxon>Arthropoda</taxon>
        <taxon>Hexapoda</taxon>
        <taxon>Insecta</taxon>
        <taxon>Pterygota</taxon>
        <taxon>Neoptera</taxon>
        <taxon>Endopterygota</taxon>
        <taxon>Coleoptera</taxon>
        <taxon>Polyphaga</taxon>
        <taxon>Elateriformia</taxon>
        <taxon>Buprestoidea</taxon>
        <taxon>Buprestidae</taxon>
        <taxon>Agrilinae</taxon>
        <taxon>Agrilus</taxon>
    </lineage>
</organism>
<feature type="region of interest" description="Disordered" evidence="7">
    <location>
        <begin position="432"/>
        <end position="453"/>
    </location>
</feature>
<dbReference type="InterPro" id="IPR046347">
    <property type="entry name" value="bZIP_sf"/>
</dbReference>
<keyword evidence="5" id="KW-0804">Transcription</keyword>
<evidence type="ECO:0000256" key="3">
    <source>
        <dbReference type="ARBA" id="ARBA00023125"/>
    </source>
</evidence>
<evidence type="ECO:0000256" key="2">
    <source>
        <dbReference type="ARBA" id="ARBA00023015"/>
    </source>
</evidence>
<reference evidence="10" key="1">
    <citation type="submission" date="2025-08" db="UniProtKB">
        <authorList>
            <consortium name="RefSeq"/>
        </authorList>
    </citation>
    <scope>IDENTIFICATION</scope>
    <source>
        <tissue evidence="10">Entire body</tissue>
    </source>
</reference>
<keyword evidence="2" id="KW-0805">Transcription regulation</keyword>
<dbReference type="FunFam" id="1.20.5.170:FF:000006">
    <property type="entry name" value="fos-related antigen 2 isoform X1"/>
    <property type="match status" value="1"/>
</dbReference>
<keyword evidence="4" id="KW-0010">Activator</keyword>
<keyword evidence="3" id="KW-0238">DNA-binding</keyword>
<dbReference type="CDD" id="cd14721">
    <property type="entry name" value="bZIP_Fos"/>
    <property type="match status" value="1"/>
</dbReference>
<dbReference type="InterPro" id="IPR000837">
    <property type="entry name" value="AP-1"/>
</dbReference>
<feature type="region of interest" description="Disordered" evidence="7">
    <location>
        <begin position="253"/>
        <end position="275"/>
    </location>
</feature>
<evidence type="ECO:0000256" key="6">
    <source>
        <dbReference type="ARBA" id="ARBA00044005"/>
    </source>
</evidence>
<sequence length="609" mass="68084">MLMKKLCNILPLSDTDSLLCAFKMNAVSFVEKEKPRTSLYRRFLFYKAVQEENETVADFIVKLENLLKKCNFRNSMEAIRDRFICGLKSEKIQSFLLEHEDITFFQAKQIAIKMESEITKKLGQKELEKYQPELVKKGITLKISRIDLVKEKTEPEKVRTLLDNIKTHLKKDKVDIRKNKVVSEAEKAPELDKECEFCKTKVSVFPTTEKLECFACHIRKNQLPSKVIVKNKVGLLRESKTTLPPVLVLNNFSENENSSDTTATNGSAAVSSNIEERNTLNNTQVYTGNNQYIPISEVDIYSKSSSSPWHSSISPHSQDSNSRPTPPVTPKNNGMNVVMTTETTGRRNMGGRKPAKTLDLSPEEEERRRIRRERNKMAAARCRKRRVDHTNTLIAETESLEQMKQSLENEIQELKAEKYDLELCLQSHCSSQFCRRNRPPSPPDVKPYDIPPPVSSEERVKTELIETVPPPPHTTATSIFNNNNDNIADYFTAPNPAKRIMLSSTVPIAKPNRPSSLNVTTLPLLNTKINNISELAGVTISTPTTGIQLNFDSMMSGGSGLTPVSLPTPLVQCSTQQRNNGGSVGVVTDSIGSSDGCTGGGAPPKLVSL</sequence>
<evidence type="ECO:0000256" key="5">
    <source>
        <dbReference type="ARBA" id="ARBA00023163"/>
    </source>
</evidence>
<gene>
    <name evidence="10" type="primary">LOC108738749</name>
</gene>
<feature type="compositionally biased region" description="Low complexity" evidence="7">
    <location>
        <begin position="304"/>
        <end position="317"/>
    </location>
</feature>
<dbReference type="OrthoDB" id="5866312at2759"/>
<evidence type="ECO:0000313" key="9">
    <source>
        <dbReference type="Proteomes" id="UP000192223"/>
    </source>
</evidence>
<dbReference type="PANTHER" id="PTHR23351:SF56">
    <property type="entry name" value="KAYAK"/>
    <property type="match status" value="1"/>
</dbReference>
<protein>
    <submittedName>
        <fullName evidence="10">Transcription factor kayak isoform X1</fullName>
    </submittedName>
</protein>
<feature type="domain" description="BZIP" evidence="8">
    <location>
        <begin position="365"/>
        <end position="428"/>
    </location>
</feature>
<dbReference type="InterPro" id="IPR004827">
    <property type="entry name" value="bZIP"/>
</dbReference>